<feature type="domain" description="DUF5931" evidence="7">
    <location>
        <begin position="4"/>
        <end position="172"/>
    </location>
</feature>
<keyword evidence="5" id="KW-0812">Transmembrane</keyword>
<dbReference type="InterPro" id="IPR050482">
    <property type="entry name" value="Sensor_HK_TwoCompSys"/>
</dbReference>
<comment type="caution">
    <text evidence="8">The sequence shown here is derived from an EMBL/GenBank/DDBJ whole genome shotgun (WGS) entry which is preliminary data.</text>
</comment>
<evidence type="ECO:0000256" key="5">
    <source>
        <dbReference type="SAM" id="Phobius"/>
    </source>
</evidence>
<dbReference type="GO" id="GO:0016301">
    <property type="term" value="F:kinase activity"/>
    <property type="evidence" value="ECO:0007669"/>
    <property type="project" value="UniProtKB-KW"/>
</dbReference>
<feature type="transmembrane region" description="Helical" evidence="5">
    <location>
        <begin position="37"/>
        <end position="58"/>
    </location>
</feature>
<evidence type="ECO:0000256" key="4">
    <source>
        <dbReference type="SAM" id="MobiDB-lite"/>
    </source>
</evidence>
<keyword evidence="5" id="KW-1133">Transmembrane helix</keyword>
<evidence type="ECO:0000256" key="3">
    <source>
        <dbReference type="ARBA" id="ARBA00023012"/>
    </source>
</evidence>
<sequence>MGFHVPLWRGIAVFRAASLLYAGALLAQNHELLARPWLAWTVLVVMAGWTALSSHVYVRRRYTGWEVLATDLTVAFGCLGATAFAVEPSYVRMAPPLTATWFAGAALATAVICGRRGALAVALGYGVVDVALRVSLGTGMTSATVRGVVLLILAGYAVGYMAHYMSQAERKFAQAVEMEARTAERERLARSIHDSVLQVLAMVQRRGLEIGGETAELGRMAGQQEEKLRSLVGMQEREPPTAEAPATPAARSEPEEEDLRSLLRAHASTSVTVSAPATGVPLPPSRAREVDAAVQAALDNVRRHCPPETGVWILAEDEGDRVTVTVRDEGPGTSEARLEEAAAHGRLGVAQSIRGRVRDLGGWTTVTTAPQEGTEIEMCVPR</sequence>
<dbReference type="EMBL" id="VFQC01000001">
    <property type="protein sequence ID" value="TQN32010.1"/>
    <property type="molecule type" value="Genomic_DNA"/>
</dbReference>
<feature type="domain" description="Histidine kinase/HSP90-like ATPase" evidence="6">
    <location>
        <begin position="291"/>
        <end position="381"/>
    </location>
</feature>
<keyword evidence="5" id="KW-0472">Membrane</keyword>
<evidence type="ECO:0000313" key="9">
    <source>
        <dbReference type="Proteomes" id="UP000317422"/>
    </source>
</evidence>
<dbReference type="PANTHER" id="PTHR24421">
    <property type="entry name" value="NITRATE/NITRITE SENSOR PROTEIN NARX-RELATED"/>
    <property type="match status" value="1"/>
</dbReference>
<dbReference type="Proteomes" id="UP000317422">
    <property type="component" value="Unassembled WGS sequence"/>
</dbReference>
<organism evidence="8 9">
    <name type="scientific">Haloactinospora alba</name>
    <dbReference type="NCBI Taxonomy" id="405555"/>
    <lineage>
        <taxon>Bacteria</taxon>
        <taxon>Bacillati</taxon>
        <taxon>Actinomycetota</taxon>
        <taxon>Actinomycetes</taxon>
        <taxon>Streptosporangiales</taxon>
        <taxon>Nocardiopsidaceae</taxon>
        <taxon>Haloactinospora</taxon>
    </lineage>
</organism>
<reference evidence="8 9" key="1">
    <citation type="submission" date="2019-06" db="EMBL/GenBank/DDBJ databases">
        <title>Sequencing the genomes of 1000 actinobacteria strains.</title>
        <authorList>
            <person name="Klenk H.-P."/>
        </authorList>
    </citation>
    <scope>NUCLEOTIDE SEQUENCE [LARGE SCALE GENOMIC DNA]</scope>
    <source>
        <strain evidence="8 9">DSM 45015</strain>
    </source>
</reference>
<feature type="transmembrane region" description="Helical" evidence="5">
    <location>
        <begin position="143"/>
        <end position="162"/>
    </location>
</feature>
<keyword evidence="3" id="KW-0902">Two-component regulatory system</keyword>
<dbReference type="SUPFAM" id="SSF55874">
    <property type="entry name" value="ATPase domain of HSP90 chaperone/DNA topoisomerase II/histidine kinase"/>
    <property type="match status" value="1"/>
</dbReference>
<dbReference type="GO" id="GO:0000160">
    <property type="term" value="P:phosphorelay signal transduction system"/>
    <property type="evidence" value="ECO:0007669"/>
    <property type="project" value="UniProtKB-KW"/>
</dbReference>
<dbReference type="OrthoDB" id="5181554at2"/>
<feature type="transmembrane region" description="Helical" evidence="5">
    <location>
        <begin position="65"/>
        <end position="86"/>
    </location>
</feature>
<name>A0A543NJQ9_9ACTN</name>
<dbReference type="Pfam" id="PF19354">
    <property type="entry name" value="DUF5931"/>
    <property type="match status" value="1"/>
</dbReference>
<feature type="region of interest" description="Disordered" evidence="4">
    <location>
        <begin position="235"/>
        <end position="260"/>
    </location>
</feature>
<dbReference type="Pfam" id="PF02518">
    <property type="entry name" value="HATPase_c"/>
    <property type="match status" value="1"/>
</dbReference>
<evidence type="ECO:0000256" key="1">
    <source>
        <dbReference type="ARBA" id="ARBA00022679"/>
    </source>
</evidence>
<proteinExistence type="predicted"/>
<evidence type="ECO:0000313" key="8">
    <source>
        <dbReference type="EMBL" id="TQN32010.1"/>
    </source>
</evidence>
<evidence type="ECO:0000259" key="6">
    <source>
        <dbReference type="Pfam" id="PF02518"/>
    </source>
</evidence>
<dbReference type="PANTHER" id="PTHR24421:SF61">
    <property type="entry name" value="OXYGEN SENSOR HISTIDINE KINASE NREB"/>
    <property type="match status" value="1"/>
</dbReference>
<accession>A0A543NJQ9</accession>
<keyword evidence="9" id="KW-1185">Reference proteome</keyword>
<evidence type="ECO:0000259" key="7">
    <source>
        <dbReference type="Pfam" id="PF19354"/>
    </source>
</evidence>
<feature type="transmembrane region" description="Helical" evidence="5">
    <location>
        <begin position="92"/>
        <end position="112"/>
    </location>
</feature>
<dbReference type="InterPro" id="IPR045975">
    <property type="entry name" value="DUF5931"/>
</dbReference>
<keyword evidence="2 8" id="KW-0418">Kinase</keyword>
<dbReference type="Gene3D" id="3.30.565.10">
    <property type="entry name" value="Histidine kinase-like ATPase, C-terminal domain"/>
    <property type="match status" value="1"/>
</dbReference>
<feature type="compositionally biased region" description="Low complexity" evidence="4">
    <location>
        <begin position="241"/>
        <end position="251"/>
    </location>
</feature>
<keyword evidence="1" id="KW-0808">Transferase</keyword>
<dbReference type="InterPro" id="IPR003594">
    <property type="entry name" value="HATPase_dom"/>
</dbReference>
<dbReference type="NCBIfam" id="NF047322">
    <property type="entry name" value="HK_morpho_MacS"/>
    <property type="match status" value="1"/>
</dbReference>
<gene>
    <name evidence="8" type="ORF">FHX37_1935</name>
</gene>
<protein>
    <submittedName>
        <fullName evidence="8">Signal transduction histidine kinase</fullName>
    </submittedName>
</protein>
<dbReference type="InterPro" id="IPR036890">
    <property type="entry name" value="HATPase_C_sf"/>
</dbReference>
<evidence type="ECO:0000256" key="2">
    <source>
        <dbReference type="ARBA" id="ARBA00022777"/>
    </source>
</evidence>
<dbReference type="AlphaFoldDB" id="A0A543NJQ9"/>
<dbReference type="RefSeq" id="WP_141923578.1">
    <property type="nucleotide sequence ID" value="NZ_VFQC01000001.1"/>
</dbReference>